<dbReference type="GO" id="GO:0072344">
    <property type="term" value="P:rescue of stalled ribosome"/>
    <property type="evidence" value="ECO:0007669"/>
    <property type="project" value="TreeGrafter"/>
</dbReference>
<feature type="domain" description="Prokaryotic-type class I peptide chain release factors" evidence="2">
    <location>
        <begin position="11"/>
        <end position="136"/>
    </location>
</feature>
<comment type="caution">
    <text evidence="3">The sequence shown here is derived from an EMBL/GenBank/DDBJ whole genome shotgun (WGS) entry which is preliminary data.</text>
</comment>
<gene>
    <name evidence="3" type="primary">arfB</name>
    <name evidence="3" type="ORF">HY834_11505</name>
</gene>
<dbReference type="Gene3D" id="3.30.160.20">
    <property type="match status" value="1"/>
</dbReference>
<dbReference type="PANTHER" id="PTHR47814:SF1">
    <property type="entry name" value="PEPTIDYL-TRNA HYDROLASE ARFB"/>
    <property type="match status" value="1"/>
</dbReference>
<dbReference type="InterPro" id="IPR000352">
    <property type="entry name" value="Pep_chain_release_fac_I"/>
</dbReference>
<feature type="compositionally biased region" description="Basic residues" evidence="1">
    <location>
        <begin position="119"/>
        <end position="137"/>
    </location>
</feature>
<dbReference type="GO" id="GO:0043022">
    <property type="term" value="F:ribosome binding"/>
    <property type="evidence" value="ECO:0007669"/>
    <property type="project" value="TreeGrafter"/>
</dbReference>
<dbReference type="EC" id="3.1.1.29" evidence="3"/>
<dbReference type="GO" id="GO:0003747">
    <property type="term" value="F:translation release factor activity"/>
    <property type="evidence" value="ECO:0007669"/>
    <property type="project" value="InterPro"/>
</dbReference>
<evidence type="ECO:0000313" key="4">
    <source>
        <dbReference type="Proteomes" id="UP000782610"/>
    </source>
</evidence>
<dbReference type="Proteomes" id="UP000782610">
    <property type="component" value="Unassembled WGS sequence"/>
</dbReference>
<dbReference type="NCBIfam" id="NF006718">
    <property type="entry name" value="PRK09256.1"/>
    <property type="match status" value="1"/>
</dbReference>
<dbReference type="SUPFAM" id="SSF110916">
    <property type="entry name" value="Peptidyl-tRNA hydrolase domain-like"/>
    <property type="match status" value="1"/>
</dbReference>
<evidence type="ECO:0000259" key="2">
    <source>
        <dbReference type="Pfam" id="PF00472"/>
    </source>
</evidence>
<feature type="region of interest" description="Disordered" evidence="1">
    <location>
        <begin position="104"/>
        <end position="143"/>
    </location>
</feature>
<dbReference type="Pfam" id="PF00472">
    <property type="entry name" value="RF-1"/>
    <property type="match status" value="1"/>
</dbReference>
<sequence length="143" mass="15194">MADPLAITASLSLDPAEITISFIRASGPGGQNVNKVSTAAQLRFDLIGSPSLPVGLKARAARLAGSRLTNEGIVVITADRHRTQALNRDDAIARLVELLKDAAVPPKPRRATRPTLASKTRRLATKTKRGGIKKLRSGKPAEE</sequence>
<evidence type="ECO:0000313" key="3">
    <source>
        <dbReference type="EMBL" id="MBI4922367.1"/>
    </source>
</evidence>
<protein>
    <submittedName>
        <fullName evidence="3">Aminoacyl-tRNA hydrolase</fullName>
        <ecNumber evidence="3">3.1.1.29</ecNumber>
    </submittedName>
</protein>
<dbReference type="EMBL" id="JACRAF010000031">
    <property type="protein sequence ID" value="MBI4922367.1"/>
    <property type="molecule type" value="Genomic_DNA"/>
</dbReference>
<reference evidence="3" key="1">
    <citation type="submission" date="2020-07" db="EMBL/GenBank/DDBJ databases">
        <title>Huge and variable diversity of episymbiotic CPR bacteria and DPANN archaea in groundwater ecosystems.</title>
        <authorList>
            <person name="He C.Y."/>
            <person name="Keren R."/>
            <person name="Whittaker M."/>
            <person name="Farag I.F."/>
            <person name="Doudna J."/>
            <person name="Cate J.H.D."/>
            <person name="Banfield J.F."/>
        </authorList>
    </citation>
    <scope>NUCLEOTIDE SEQUENCE</scope>
    <source>
        <strain evidence="3">NC_groundwater_1586_Pr3_B-0.1um_66_15</strain>
    </source>
</reference>
<evidence type="ECO:0000256" key="1">
    <source>
        <dbReference type="SAM" id="MobiDB-lite"/>
    </source>
</evidence>
<dbReference type="AlphaFoldDB" id="A0A933L396"/>
<dbReference type="PANTHER" id="PTHR47814">
    <property type="entry name" value="PEPTIDYL-TRNA HYDROLASE ARFB"/>
    <property type="match status" value="1"/>
</dbReference>
<dbReference type="GO" id="GO:0004045">
    <property type="term" value="F:peptidyl-tRNA hydrolase activity"/>
    <property type="evidence" value="ECO:0007669"/>
    <property type="project" value="UniProtKB-EC"/>
</dbReference>
<accession>A0A933L396</accession>
<proteinExistence type="predicted"/>
<keyword evidence="3" id="KW-0378">Hydrolase</keyword>
<organism evidence="3 4">
    <name type="scientific">Devosia nanyangense</name>
    <dbReference type="NCBI Taxonomy" id="1228055"/>
    <lineage>
        <taxon>Bacteria</taxon>
        <taxon>Pseudomonadati</taxon>
        <taxon>Pseudomonadota</taxon>
        <taxon>Alphaproteobacteria</taxon>
        <taxon>Hyphomicrobiales</taxon>
        <taxon>Devosiaceae</taxon>
        <taxon>Devosia</taxon>
    </lineage>
</organism>
<name>A0A933L396_9HYPH</name>